<dbReference type="InterPro" id="IPR009023">
    <property type="entry name" value="HMG_CoA_Rdtase_NAD(P)-bd_sf"/>
</dbReference>
<evidence type="ECO:0000256" key="14">
    <source>
        <dbReference type="ARBA" id="ARBA00049909"/>
    </source>
</evidence>
<dbReference type="Pfam" id="PF14608">
    <property type="entry name" value="zf-CCCH_2"/>
    <property type="match status" value="1"/>
</dbReference>
<dbReference type="Pfam" id="PF00642">
    <property type="entry name" value="zf-CCCH"/>
    <property type="match status" value="2"/>
</dbReference>
<evidence type="ECO:0000256" key="7">
    <source>
        <dbReference type="ARBA" id="ARBA00022824"/>
    </source>
</evidence>
<feature type="domain" description="C3H1-type" evidence="19">
    <location>
        <begin position="997"/>
        <end position="1024"/>
    </location>
</feature>
<dbReference type="GO" id="GO:0004420">
    <property type="term" value="F:hydroxymethylglutaryl-CoA reductase (NADPH) activity"/>
    <property type="evidence" value="ECO:0007669"/>
    <property type="project" value="UniProtKB-EC"/>
</dbReference>
<keyword evidence="13" id="KW-0325">Glycoprotein</keyword>
<feature type="domain" description="CHY-type" evidence="21">
    <location>
        <begin position="1477"/>
        <end position="1545"/>
    </location>
</feature>
<dbReference type="GO" id="GO:0008299">
    <property type="term" value="P:isoprenoid biosynthetic process"/>
    <property type="evidence" value="ECO:0007669"/>
    <property type="project" value="InterPro"/>
</dbReference>
<name>A0A8S3RQ03_MYTED</name>
<dbReference type="FunFam" id="3.30.70.420:FF:000001">
    <property type="entry name" value="3-hydroxy-3-methylglutaryl coenzyme A reductase"/>
    <property type="match status" value="1"/>
</dbReference>
<evidence type="ECO:0000256" key="9">
    <source>
        <dbReference type="ARBA" id="ARBA00022857"/>
    </source>
</evidence>
<feature type="region of interest" description="Disordered" evidence="18">
    <location>
        <begin position="310"/>
        <end position="383"/>
    </location>
</feature>
<evidence type="ECO:0000313" key="23">
    <source>
        <dbReference type="Proteomes" id="UP000683360"/>
    </source>
</evidence>
<dbReference type="PRINTS" id="PR00071">
    <property type="entry name" value="HMGCOARDTASE"/>
</dbReference>
<dbReference type="InterPro" id="IPR000571">
    <property type="entry name" value="Znf_CCCH"/>
</dbReference>
<feature type="compositionally biased region" description="Basic and acidic residues" evidence="18">
    <location>
        <begin position="345"/>
        <end position="363"/>
    </location>
</feature>
<feature type="domain" description="C3H1-type" evidence="19">
    <location>
        <begin position="926"/>
        <end position="954"/>
    </location>
</feature>
<dbReference type="Gene3D" id="1.10.3270.10">
    <property type="entry name" value="HMGR, N-terminal domain"/>
    <property type="match status" value="1"/>
</dbReference>
<dbReference type="InterPro" id="IPR009029">
    <property type="entry name" value="HMG_CoA_Rdtase_sub-bd_dom_sf"/>
</dbReference>
<dbReference type="InterPro" id="IPR004554">
    <property type="entry name" value="HMG_CoA_Rdtase_eu_arc"/>
</dbReference>
<dbReference type="InterPro" id="IPR000731">
    <property type="entry name" value="SSD"/>
</dbReference>
<evidence type="ECO:0000259" key="20">
    <source>
        <dbReference type="PROSITE" id="PS50156"/>
    </source>
</evidence>
<dbReference type="FunFam" id="1.10.3270.10:FF:000001">
    <property type="entry name" value="3-hydroxy-3-methylglutaryl coenzyme A reductase"/>
    <property type="match status" value="1"/>
</dbReference>
<evidence type="ECO:0000256" key="15">
    <source>
        <dbReference type="PROSITE-ProRule" id="PRU00601"/>
    </source>
</evidence>
<evidence type="ECO:0000256" key="2">
    <source>
        <dbReference type="ARBA" id="ARBA00005084"/>
    </source>
</evidence>
<feature type="domain" description="SSD" evidence="20">
    <location>
        <begin position="23"/>
        <end position="180"/>
    </location>
</feature>
<dbReference type="InterPro" id="IPR023074">
    <property type="entry name" value="HMG_CoA_Rdtase_cat_sf"/>
</dbReference>
<evidence type="ECO:0000256" key="13">
    <source>
        <dbReference type="ARBA" id="ARBA00023180"/>
    </source>
</evidence>
<dbReference type="OrthoDB" id="411372at2759"/>
<dbReference type="EMBL" id="CAJPWZ010001126">
    <property type="protein sequence ID" value="CAG2208917.1"/>
    <property type="molecule type" value="Genomic_DNA"/>
</dbReference>
<dbReference type="PROSITE" id="PS50156">
    <property type="entry name" value="SSD"/>
    <property type="match status" value="1"/>
</dbReference>
<evidence type="ECO:0000256" key="18">
    <source>
        <dbReference type="SAM" id="MobiDB-lite"/>
    </source>
</evidence>
<dbReference type="PROSITE" id="PS50065">
    <property type="entry name" value="HMG_COA_REDUCTASE_4"/>
    <property type="match status" value="1"/>
</dbReference>
<comment type="catalytic activity">
    <reaction evidence="14">
        <text>(R)-mevalonate + 2 NADP(+) + CoA = (3S)-3-hydroxy-3-methylglutaryl-CoA + 2 NADPH + 2 H(+)</text>
        <dbReference type="Rhea" id="RHEA:15989"/>
        <dbReference type="ChEBI" id="CHEBI:15378"/>
        <dbReference type="ChEBI" id="CHEBI:36464"/>
        <dbReference type="ChEBI" id="CHEBI:43074"/>
        <dbReference type="ChEBI" id="CHEBI:57287"/>
        <dbReference type="ChEBI" id="CHEBI:57783"/>
        <dbReference type="ChEBI" id="CHEBI:58349"/>
        <dbReference type="EC" id="1.1.1.34"/>
    </reaction>
    <physiologicalReaction direction="right-to-left" evidence="14">
        <dbReference type="Rhea" id="RHEA:15991"/>
    </physiologicalReaction>
</comment>
<dbReference type="GO" id="GO:0015936">
    <property type="term" value="P:coenzyme A metabolic process"/>
    <property type="evidence" value="ECO:0007669"/>
    <property type="project" value="InterPro"/>
</dbReference>
<dbReference type="Gene3D" id="3.30.70.420">
    <property type="entry name" value="Hydroxymethylglutaryl-CoA reductase, class I/II, NAD/NADP-binding domain"/>
    <property type="match status" value="1"/>
</dbReference>
<keyword evidence="10 17" id="KW-1133">Transmembrane helix</keyword>
<comment type="pathway">
    <text evidence="2 17">Metabolic intermediate biosynthesis; (R)-mevalonate biosynthesis; (R)-mevalonate from acetyl-CoA: step 3/3.</text>
</comment>
<dbReference type="Gene3D" id="4.10.1000.10">
    <property type="entry name" value="Zinc finger, CCCH-type"/>
    <property type="match status" value="2"/>
</dbReference>
<keyword evidence="9 17" id="KW-0521">NADP</keyword>
<dbReference type="InterPro" id="IPR036855">
    <property type="entry name" value="Znf_CCCH_sf"/>
</dbReference>
<dbReference type="PROSITE" id="PS01192">
    <property type="entry name" value="HMG_COA_REDUCTASE_3"/>
    <property type="match status" value="1"/>
</dbReference>
<dbReference type="SUPFAM" id="SSF90229">
    <property type="entry name" value="CCCH zinc finger"/>
    <property type="match status" value="2"/>
</dbReference>
<dbReference type="PROSITE" id="PS51266">
    <property type="entry name" value="ZF_CHY"/>
    <property type="match status" value="1"/>
</dbReference>
<keyword evidence="6 15" id="KW-0863">Zinc-finger</keyword>
<feature type="region of interest" description="Disordered" evidence="18">
    <location>
        <begin position="1242"/>
        <end position="1262"/>
    </location>
</feature>
<feature type="compositionally biased region" description="Polar residues" evidence="18">
    <location>
        <begin position="371"/>
        <end position="383"/>
    </location>
</feature>
<dbReference type="InterPro" id="IPR037274">
    <property type="entry name" value="Znf_CHY_sf"/>
</dbReference>
<dbReference type="GO" id="GO:0005789">
    <property type="term" value="C:endoplasmic reticulum membrane"/>
    <property type="evidence" value="ECO:0007669"/>
    <property type="project" value="UniProtKB-SubCell"/>
</dbReference>
<keyword evidence="11 17" id="KW-0560">Oxidoreductase</keyword>
<keyword evidence="7 17" id="KW-0256">Endoplasmic reticulum</keyword>
<feature type="region of interest" description="Disordered" evidence="18">
    <location>
        <begin position="953"/>
        <end position="999"/>
    </location>
</feature>
<evidence type="ECO:0000259" key="19">
    <source>
        <dbReference type="PROSITE" id="PS50103"/>
    </source>
</evidence>
<comment type="caution">
    <text evidence="22">The sequence shown here is derived from an EMBL/GenBank/DDBJ whole genome shotgun (WGS) entry which is preliminary data.</text>
</comment>
<evidence type="ECO:0000256" key="10">
    <source>
        <dbReference type="ARBA" id="ARBA00022989"/>
    </source>
</evidence>
<dbReference type="SMART" id="SM00356">
    <property type="entry name" value="ZnF_C3H1"/>
    <property type="match status" value="3"/>
</dbReference>
<feature type="domain" description="C3H1-type" evidence="19">
    <location>
        <begin position="842"/>
        <end position="870"/>
    </location>
</feature>
<evidence type="ECO:0000256" key="12">
    <source>
        <dbReference type="ARBA" id="ARBA00023136"/>
    </source>
</evidence>
<dbReference type="PROSITE" id="PS00318">
    <property type="entry name" value="HMG_COA_REDUCTASE_2"/>
    <property type="match status" value="1"/>
</dbReference>
<feature type="transmembrane region" description="Helical" evidence="17">
    <location>
        <begin position="52"/>
        <end position="77"/>
    </location>
</feature>
<dbReference type="InterPro" id="IPR053958">
    <property type="entry name" value="HMGCR/SNAP/NPC1-like_SSD"/>
</dbReference>
<protein>
    <recommendedName>
        <fullName evidence="17">3-hydroxy-3-methylglutaryl coenzyme A reductase</fullName>
        <shortName evidence="17">HMG-CoA reductase</shortName>
        <ecNumber evidence="17">1.1.1.34</ecNumber>
    </recommendedName>
</protein>
<dbReference type="GO" id="GO:0008270">
    <property type="term" value="F:zinc ion binding"/>
    <property type="evidence" value="ECO:0007669"/>
    <property type="project" value="UniProtKB-KW"/>
</dbReference>
<feature type="zinc finger region" description="C3H1-type" evidence="16">
    <location>
        <begin position="997"/>
        <end position="1024"/>
    </location>
</feature>
<feature type="compositionally biased region" description="Polar residues" evidence="18">
    <location>
        <begin position="327"/>
        <end position="344"/>
    </location>
</feature>
<keyword evidence="23" id="KW-1185">Reference proteome</keyword>
<dbReference type="EC" id="1.1.1.34" evidence="17"/>
<evidence type="ECO:0000256" key="11">
    <source>
        <dbReference type="ARBA" id="ARBA00023002"/>
    </source>
</evidence>
<evidence type="ECO:0000256" key="5">
    <source>
        <dbReference type="ARBA" id="ARBA00022723"/>
    </source>
</evidence>
<feature type="zinc finger region" description="C3H1-type" evidence="16">
    <location>
        <begin position="842"/>
        <end position="870"/>
    </location>
</feature>
<feature type="compositionally biased region" description="Acidic residues" evidence="18">
    <location>
        <begin position="1248"/>
        <end position="1259"/>
    </location>
</feature>
<keyword evidence="12 17" id="KW-0472">Membrane</keyword>
<sequence length="1599" mass="178987">MAGSRICGWNYVCENDKEEEGSDLMILTVTRCLAVMYLYLQFRNIRQLGSKYLLGISGSLMIISSFVLTAVIVKVFGGNISGLSEALPFFLLLVDLSKACALAQYALKSKTQEEVQTNIAEGISSIGPAITLDSICEVLVIGVGTLSDVKQLDSMCCYGCLSVVAHYLAFMVFYPACLSLIIQITRTRNNGRPLLQLQQLARVLEKEEEKKPNPVIQHIKMIMSAGLMIVHIHSRFITEEGEKSRFSSLLTTTEMLERDRQPEMPLVQFYLLRLLTHHIDYTFMFVLAVFLTVKYVFYDDHIEEELTRKLEEASQTRRRELSDSLRDGTSQTTESMDNIVQSQDETVRPNDKSSDKLQTENKMSHYKTQRLHPSSHQGQWNNGGPSLLTDEEIISLVKSRHIPAYKLEIMLNDFERGVVIRREMLLNTLKQNRVLDNLPYSDYAYEYVNGACCENVIGYMPVPVGVAGPLLLNGKLFHVPMATTEGCLVASTNRGCKALEQSGGVTSVVINDGMTRAPVVRFSSAKRASEVKKWLEDKDNQDKVKESFDTTSRFARLTNLHIVQAGKLLYIRFIAVTGDAMGMNMLSKGSEKALAMLSLEFADMEILSLSGNFCTDKKAAAVNWLEGRGKSVVCEAVIPAHIVEKLLKTTVQALVDLNISKNLVGSAMAGSIGGFNAHAANIVTAIFIATGQDPAQNVTSSNCLTLMEATGENNSDLLISCTMPCLEVGTIGGGTVLPPQSACLEMLGVCGSCAENPGENAKLLASIICGTVLAGELSLMSALAAGHLVRSHLKHNSQVCFQSHNKTKLFSVVRLLVESNTDLKVSEKTAKLSNSSSHSMQKSSKVICQFYKKSRGCKFGTSCRFLHSFSPDITQGNHNNDGNLSSEIVDSSPTLSSTISQDFIQPTEQNESVKKEVTLNQKDHTDKPLKVCHYFYQYGNCKFGTKCRFEHPDGGQQVKPVPRVQVEEGRTKPHGAAASNGKQERSKSNAPDVKPKRRRKPICQYYKAGSCKKGEDCRYRHVDKEDAILKDIVKQNTKTSTASIPENVPDVDNNSKSSEKIILKPAVSIPAGNVIRELIRESASDEEVDQLRCIELQQLKKRFPKEKLTVLPKVDDKDVFQLSFSSSDPDWPYDVKLFELEIAFPVKYPLKMMEICLPQEQNLPETVRRYVEVSIQEWIEEKDKQNIKRGVINMVFRPFLKWFDRSLEDMVTEGLKQYQREIMAKAAGMEFIPASQLKKEAVSSSADDSSDETGSDTEEREFTVYKKEDVEEIYTGPTETFSSGDEYEYAEEPNSKKDLDVTETEVRGTEVRLRNLQLRDSASTLVFLQIKIIIQCTRCHNRLDVKTPPNQVNAVPCQKCNQSQLVNFRPSMAHQYSSVIGYLDVEGCTAFDLVMQDCQFKLGCMRCSKETTVQGLPPEQLKDVSCYTCYQKMKVAADSVRFTELQPSFLNQDGAVNIPVMRIKKIPKDPRIILGNQLPDNGICRHYKKSFRWFRFPCCGKCYPCDVCHDDAEDHLMTIANRMICGHCCKEQPFALEKPCNACHQLMTKSRSAFWEGGKGCRDKTKMNRDDARKYANTNKTISRKAQEKAKPTKKKDSK</sequence>
<comment type="subcellular location">
    <subcellularLocation>
        <location evidence="1 17">Endoplasmic reticulum membrane</location>
        <topology evidence="1 17">Multi-pass membrane protein</topology>
    </subcellularLocation>
</comment>
<evidence type="ECO:0000256" key="16">
    <source>
        <dbReference type="PROSITE-ProRule" id="PRU00723"/>
    </source>
</evidence>
<evidence type="ECO:0000259" key="21">
    <source>
        <dbReference type="PROSITE" id="PS51266"/>
    </source>
</evidence>
<dbReference type="PANTHER" id="PTHR10572">
    <property type="entry name" value="3-HYDROXY-3-METHYLGLUTARYL-COENZYME A REDUCTASE"/>
    <property type="match status" value="1"/>
</dbReference>
<dbReference type="InterPro" id="IPR023282">
    <property type="entry name" value="HMG_CoA_Rdtase_N"/>
</dbReference>
<comment type="similarity">
    <text evidence="3 17">Belongs to the HMG-CoA reductase family.</text>
</comment>
<dbReference type="SUPFAM" id="SSF82866">
    <property type="entry name" value="Multidrug efflux transporter AcrB transmembrane domain"/>
    <property type="match status" value="1"/>
</dbReference>
<reference evidence="22" key="1">
    <citation type="submission" date="2021-03" db="EMBL/GenBank/DDBJ databases">
        <authorList>
            <person name="Bekaert M."/>
        </authorList>
    </citation>
    <scope>NUCLEOTIDE SEQUENCE</scope>
</reference>
<organism evidence="22 23">
    <name type="scientific">Mytilus edulis</name>
    <name type="common">Blue mussel</name>
    <dbReference type="NCBI Taxonomy" id="6550"/>
    <lineage>
        <taxon>Eukaryota</taxon>
        <taxon>Metazoa</taxon>
        <taxon>Spiralia</taxon>
        <taxon>Lophotrochozoa</taxon>
        <taxon>Mollusca</taxon>
        <taxon>Bivalvia</taxon>
        <taxon>Autobranchia</taxon>
        <taxon>Pteriomorphia</taxon>
        <taxon>Mytilida</taxon>
        <taxon>Mytiloidea</taxon>
        <taxon>Mytilidae</taxon>
        <taxon>Mytilinae</taxon>
        <taxon>Mytilus</taxon>
    </lineage>
</organism>
<evidence type="ECO:0000256" key="1">
    <source>
        <dbReference type="ARBA" id="ARBA00004477"/>
    </source>
</evidence>
<proteinExistence type="inferred from homology"/>
<dbReference type="CDD" id="cd00643">
    <property type="entry name" value="HMG-CoA_reductase_classI"/>
    <property type="match status" value="1"/>
</dbReference>
<evidence type="ECO:0000256" key="3">
    <source>
        <dbReference type="ARBA" id="ARBA00007661"/>
    </source>
</evidence>
<dbReference type="GO" id="GO:0005778">
    <property type="term" value="C:peroxisomal membrane"/>
    <property type="evidence" value="ECO:0007669"/>
    <property type="project" value="TreeGrafter"/>
</dbReference>
<accession>A0A8S3RQ03</accession>
<dbReference type="PANTHER" id="PTHR10572:SF24">
    <property type="entry name" value="3-HYDROXY-3-METHYLGLUTARYL-COENZYME A REDUCTASE"/>
    <property type="match status" value="1"/>
</dbReference>
<evidence type="ECO:0000313" key="22">
    <source>
        <dbReference type="EMBL" id="CAG2208917.1"/>
    </source>
</evidence>
<dbReference type="Pfam" id="PF00368">
    <property type="entry name" value="HMG-CoA_red"/>
    <property type="match status" value="1"/>
</dbReference>
<dbReference type="InterPro" id="IPR008913">
    <property type="entry name" value="Znf_CHY"/>
</dbReference>
<feature type="region of interest" description="Disordered" evidence="18">
    <location>
        <begin position="1561"/>
        <end position="1599"/>
    </location>
</feature>
<feature type="compositionally biased region" description="Basic and acidic residues" evidence="18">
    <location>
        <begin position="310"/>
        <end position="326"/>
    </location>
</feature>
<evidence type="ECO:0000256" key="6">
    <source>
        <dbReference type="ARBA" id="ARBA00022771"/>
    </source>
</evidence>
<feature type="region of interest" description="Disordered" evidence="18">
    <location>
        <begin position="1275"/>
        <end position="1297"/>
    </location>
</feature>
<dbReference type="Proteomes" id="UP000683360">
    <property type="component" value="Unassembled WGS sequence"/>
</dbReference>
<evidence type="ECO:0000256" key="17">
    <source>
        <dbReference type="RuleBase" id="RU361219"/>
    </source>
</evidence>
<dbReference type="InterPro" id="IPR023076">
    <property type="entry name" value="HMG_CoA_Rdtase_CS"/>
</dbReference>
<dbReference type="GO" id="GO:0016126">
    <property type="term" value="P:sterol biosynthetic process"/>
    <property type="evidence" value="ECO:0007669"/>
    <property type="project" value="TreeGrafter"/>
</dbReference>
<dbReference type="SUPFAM" id="SSF55035">
    <property type="entry name" value="NAD-binding domain of HMG-CoA reductase"/>
    <property type="match status" value="1"/>
</dbReference>
<dbReference type="SUPFAM" id="SSF56542">
    <property type="entry name" value="Substrate-binding domain of HMG-CoA reductase"/>
    <property type="match status" value="1"/>
</dbReference>
<dbReference type="InterPro" id="IPR002202">
    <property type="entry name" value="HMG_CoA_Rdtase"/>
</dbReference>
<dbReference type="Pfam" id="PF12349">
    <property type="entry name" value="Sterol-sensing"/>
    <property type="match status" value="1"/>
</dbReference>
<dbReference type="SUPFAM" id="SSF161219">
    <property type="entry name" value="CHY zinc finger-like"/>
    <property type="match status" value="1"/>
</dbReference>
<dbReference type="PROSITE" id="PS00066">
    <property type="entry name" value="HMG_COA_REDUCTASE_1"/>
    <property type="match status" value="1"/>
</dbReference>
<feature type="compositionally biased region" description="Basic and acidic residues" evidence="18">
    <location>
        <begin position="1561"/>
        <end position="1574"/>
    </location>
</feature>
<feature type="zinc finger region" description="C3H1-type" evidence="16">
    <location>
        <begin position="926"/>
        <end position="954"/>
    </location>
</feature>
<dbReference type="NCBIfam" id="TIGR00533">
    <property type="entry name" value="HMG_CoA_R_NADP"/>
    <property type="match status" value="1"/>
</dbReference>
<gene>
    <name evidence="22" type="ORF">MEDL_23074</name>
</gene>
<keyword evidence="4 17" id="KW-0812">Transmembrane</keyword>
<feature type="transmembrane region" description="Helical" evidence="17">
    <location>
        <begin position="164"/>
        <end position="182"/>
    </location>
</feature>
<evidence type="ECO:0000256" key="4">
    <source>
        <dbReference type="ARBA" id="ARBA00022692"/>
    </source>
</evidence>
<dbReference type="PROSITE" id="PS50103">
    <property type="entry name" value="ZF_C3H1"/>
    <property type="match status" value="3"/>
</dbReference>
<dbReference type="Gene3D" id="6.10.250.3220">
    <property type="match status" value="1"/>
</dbReference>
<dbReference type="Gene3D" id="3.90.770.10">
    <property type="entry name" value="3-hydroxy-3-methylglutaryl-coenzyme A Reductase, Chain A, domain 2"/>
    <property type="match status" value="1"/>
</dbReference>
<keyword evidence="5 16" id="KW-0479">Metal-binding</keyword>
<dbReference type="FunFam" id="3.90.770.10:FF:000002">
    <property type="entry name" value="3-hydroxy-3-methylglutaryl coenzyme A reductase"/>
    <property type="match status" value="1"/>
</dbReference>
<keyword evidence="8 16" id="KW-0862">Zinc</keyword>
<evidence type="ECO:0000256" key="8">
    <source>
        <dbReference type="ARBA" id="ARBA00022833"/>
    </source>
</evidence>